<evidence type="ECO:0000313" key="7">
    <source>
        <dbReference type="Proteomes" id="UP000663090"/>
    </source>
</evidence>
<dbReference type="Pfam" id="PF00877">
    <property type="entry name" value="NLPC_P60"/>
    <property type="match status" value="1"/>
</dbReference>
<evidence type="ECO:0000256" key="4">
    <source>
        <dbReference type="ARBA" id="ARBA00022807"/>
    </source>
</evidence>
<keyword evidence="3" id="KW-0378">Hydrolase</keyword>
<protein>
    <submittedName>
        <fullName evidence="6">C40 family peptidase</fullName>
    </submittedName>
</protein>
<dbReference type="InterPro" id="IPR000064">
    <property type="entry name" value="NLP_P60_dom"/>
</dbReference>
<keyword evidence="2" id="KW-0645">Protease</keyword>
<evidence type="ECO:0000256" key="1">
    <source>
        <dbReference type="ARBA" id="ARBA00007074"/>
    </source>
</evidence>
<dbReference type="PROSITE" id="PS51935">
    <property type="entry name" value="NLPC_P60"/>
    <property type="match status" value="1"/>
</dbReference>
<dbReference type="InterPro" id="IPR038765">
    <property type="entry name" value="Papain-like_cys_pep_sf"/>
</dbReference>
<dbReference type="PANTHER" id="PTHR47359">
    <property type="entry name" value="PEPTIDOGLYCAN DL-ENDOPEPTIDASE CWLO"/>
    <property type="match status" value="1"/>
</dbReference>
<evidence type="ECO:0000313" key="6">
    <source>
        <dbReference type="EMBL" id="QSQ17221.1"/>
    </source>
</evidence>
<dbReference type="InterPro" id="IPR051794">
    <property type="entry name" value="PG_Endopeptidase_C40"/>
</dbReference>
<comment type="similarity">
    <text evidence="1">Belongs to the peptidase C40 family.</text>
</comment>
<sequence>MSVSPRARFLAYVLAHMGAPYRWAAKGECDTRTGQHLFDCSGLVTAALRHVGGQDLRATHNTDRIWADFKPVSADELLPGDIVLYHRRGAPMDAEHVMVHVGAGVVVGASGGGSSTLTLEDAERAGARVKAFATFHYRQGLMGFRRLPLAE</sequence>
<organism evidence="6 7">
    <name type="scientific">Myxococcus landrumensis</name>
    <dbReference type="NCBI Taxonomy" id="2813577"/>
    <lineage>
        <taxon>Bacteria</taxon>
        <taxon>Pseudomonadati</taxon>
        <taxon>Myxococcota</taxon>
        <taxon>Myxococcia</taxon>
        <taxon>Myxococcales</taxon>
        <taxon>Cystobacterineae</taxon>
        <taxon>Myxococcaceae</taxon>
        <taxon>Myxococcus</taxon>
    </lineage>
</organism>
<reference evidence="6 7" key="1">
    <citation type="submission" date="2021-02" db="EMBL/GenBank/DDBJ databases">
        <title>De Novo genome assembly of isolated myxobacteria.</title>
        <authorList>
            <person name="Stevens D.C."/>
        </authorList>
    </citation>
    <scope>NUCLEOTIDE SEQUENCE [LARGE SCALE GENOMIC DNA]</scope>
    <source>
        <strain evidence="6 7">SCHIC003</strain>
    </source>
</reference>
<keyword evidence="7" id="KW-1185">Reference proteome</keyword>
<dbReference type="RefSeq" id="WP_206718855.1">
    <property type="nucleotide sequence ID" value="NZ_CP071091.1"/>
</dbReference>
<keyword evidence="4" id="KW-0788">Thiol protease</keyword>
<dbReference type="PANTHER" id="PTHR47359:SF3">
    <property type="entry name" value="NLP_P60 DOMAIN-CONTAINING PROTEIN-RELATED"/>
    <property type="match status" value="1"/>
</dbReference>
<evidence type="ECO:0000256" key="3">
    <source>
        <dbReference type="ARBA" id="ARBA00022801"/>
    </source>
</evidence>
<dbReference type="SUPFAM" id="SSF54001">
    <property type="entry name" value="Cysteine proteinases"/>
    <property type="match status" value="1"/>
</dbReference>
<dbReference type="Gene3D" id="3.90.1720.10">
    <property type="entry name" value="endopeptidase domain like (from Nostoc punctiforme)"/>
    <property type="match status" value="1"/>
</dbReference>
<gene>
    <name evidence="6" type="ORF">JY572_14670</name>
</gene>
<proteinExistence type="inferred from homology"/>
<dbReference type="Proteomes" id="UP000663090">
    <property type="component" value="Chromosome"/>
</dbReference>
<dbReference type="EMBL" id="CP071091">
    <property type="protein sequence ID" value="QSQ17221.1"/>
    <property type="molecule type" value="Genomic_DNA"/>
</dbReference>
<feature type="domain" description="NlpC/P60" evidence="5">
    <location>
        <begin position="3"/>
        <end position="148"/>
    </location>
</feature>
<name>A0ABX7NIK8_9BACT</name>
<evidence type="ECO:0000259" key="5">
    <source>
        <dbReference type="PROSITE" id="PS51935"/>
    </source>
</evidence>
<evidence type="ECO:0000256" key="2">
    <source>
        <dbReference type="ARBA" id="ARBA00022670"/>
    </source>
</evidence>
<accession>A0ABX7NIK8</accession>